<dbReference type="SUPFAM" id="SSF54695">
    <property type="entry name" value="POZ domain"/>
    <property type="match status" value="1"/>
</dbReference>
<feature type="domain" description="BTB" evidence="2">
    <location>
        <begin position="172"/>
        <end position="226"/>
    </location>
</feature>
<dbReference type="Pfam" id="PF00651">
    <property type="entry name" value="BTB"/>
    <property type="match status" value="1"/>
</dbReference>
<reference evidence="3" key="1">
    <citation type="submission" date="2011-11" db="EMBL/GenBank/DDBJ databases">
        <title>The Genome Sequence of Fusarium oxysporum Cotton.</title>
        <authorList>
            <consortium name="The Broad Institute Genome Sequencing Platform"/>
            <person name="Ma L.-J."/>
            <person name="Gale L.R."/>
            <person name="Schwartz D.C."/>
            <person name="Zhou S."/>
            <person name="Corby-Kistler H."/>
            <person name="Young S.K."/>
            <person name="Zeng Q."/>
            <person name="Gargeya S."/>
            <person name="Fitzgerald M."/>
            <person name="Haas B."/>
            <person name="Abouelleil A."/>
            <person name="Alvarado L."/>
            <person name="Arachchi H.M."/>
            <person name="Berlin A."/>
            <person name="Brown A."/>
            <person name="Chapman S.B."/>
            <person name="Chen Z."/>
            <person name="Dunbar C."/>
            <person name="Freedman E."/>
            <person name="Gearin G."/>
            <person name="Goldberg J."/>
            <person name="Griggs A."/>
            <person name="Gujja S."/>
            <person name="Heiman D."/>
            <person name="Howarth C."/>
            <person name="Larson L."/>
            <person name="Lui A."/>
            <person name="MacDonald P.J.P."/>
            <person name="Montmayeur A."/>
            <person name="Murphy C."/>
            <person name="Neiman D."/>
            <person name="Pearson M."/>
            <person name="Priest M."/>
            <person name="Roberts A."/>
            <person name="Saif S."/>
            <person name="Shea T."/>
            <person name="Shenoy N."/>
            <person name="Sisk P."/>
            <person name="Stolte C."/>
            <person name="Sykes S."/>
            <person name="Wortman J."/>
            <person name="Nusbaum C."/>
            <person name="Birren B."/>
        </authorList>
    </citation>
    <scope>NUCLEOTIDE SEQUENCE [LARGE SCALE GENOMIC DNA]</scope>
    <source>
        <strain evidence="3">25433</strain>
    </source>
</reference>
<gene>
    <name evidence="3" type="ORF">FOTG_17717</name>
</gene>
<evidence type="ECO:0000256" key="1">
    <source>
        <dbReference type="SAM" id="MobiDB-lite"/>
    </source>
</evidence>
<evidence type="ECO:0000259" key="2">
    <source>
        <dbReference type="PROSITE" id="PS50097"/>
    </source>
</evidence>
<dbReference type="EMBL" id="JH658106">
    <property type="protein sequence ID" value="EXM13844.1"/>
    <property type="molecule type" value="Genomic_DNA"/>
</dbReference>
<evidence type="ECO:0000313" key="3">
    <source>
        <dbReference type="EMBL" id="EXM13844.1"/>
    </source>
</evidence>
<proteinExistence type="predicted"/>
<dbReference type="OrthoDB" id="5326346at2759"/>
<dbReference type="InterPro" id="IPR011333">
    <property type="entry name" value="SKP1/BTB/POZ_sf"/>
</dbReference>
<feature type="region of interest" description="Disordered" evidence="1">
    <location>
        <begin position="62"/>
        <end position="97"/>
    </location>
</feature>
<accession>X0KJQ5</accession>
<dbReference type="HOGENOM" id="CLU_031555_1_0_1"/>
<dbReference type="AlphaFoldDB" id="X0KJQ5"/>
<sequence length="434" mass="48767">MAPSVSNAELATLQGSLQKIPSSKRPSTYIFDSHGDTTLTLNTYKSQPFNWEAETIWVGHQRPSKKKLKKKKREKGGKQKSLASLPPPPASALPESPVPISLSVRQAFDSFSSITYSRPEFSDDETTEPGSAGVGKNVDSPSLQIQDWDYGERSGALPDQVEIRMLVSGQHLALASSYFGKMFAGPFTEAEKDHSGLRQVQASDWDPEAFNIILTIIHGYHRDVPKLVNLELLAKLAIIVDYYECHESIELYVDIWLENLKSEIPTVYGRDCILYMLISWVFTRSDIFQKMIRLASRHSGKLIECEGLPLPTEILEEIDQARQDSLDDMFSAIYDLLDRLLEETECSYECSSMSLGVLTKELSKRGILSPRIAQPFCGWSVNGAQNMIKGLRRPEWYDHRYGPTHSCTIQQKLSPVLDEVETSCMFSSCRISGL</sequence>
<dbReference type="Proteomes" id="UP000030701">
    <property type="component" value="Unassembled WGS sequence"/>
</dbReference>
<protein>
    <recommendedName>
        <fullName evidence="2">BTB domain-containing protein</fullName>
    </recommendedName>
</protein>
<dbReference type="Gene3D" id="3.30.710.10">
    <property type="entry name" value="Potassium Channel Kv1.1, Chain A"/>
    <property type="match status" value="1"/>
</dbReference>
<feature type="compositionally biased region" description="Basic residues" evidence="1">
    <location>
        <begin position="62"/>
        <end position="75"/>
    </location>
</feature>
<name>X0KJQ5_FUSOX</name>
<dbReference type="PROSITE" id="PS50097">
    <property type="entry name" value="BTB"/>
    <property type="match status" value="1"/>
</dbReference>
<feature type="region of interest" description="Disordered" evidence="1">
    <location>
        <begin position="118"/>
        <end position="140"/>
    </location>
</feature>
<organism evidence="3">
    <name type="scientific">Fusarium oxysporum f. sp. vasinfectum 25433</name>
    <dbReference type="NCBI Taxonomy" id="1089449"/>
    <lineage>
        <taxon>Eukaryota</taxon>
        <taxon>Fungi</taxon>
        <taxon>Dikarya</taxon>
        <taxon>Ascomycota</taxon>
        <taxon>Pezizomycotina</taxon>
        <taxon>Sordariomycetes</taxon>
        <taxon>Hypocreomycetidae</taxon>
        <taxon>Hypocreales</taxon>
        <taxon>Nectriaceae</taxon>
        <taxon>Fusarium</taxon>
        <taxon>Fusarium oxysporum species complex</taxon>
    </lineage>
</organism>
<reference evidence="3" key="2">
    <citation type="submission" date="2012-05" db="EMBL/GenBank/DDBJ databases">
        <title>The Genome Annotation of Fusarium oxysporum Cotton.</title>
        <authorList>
            <consortium name="The Broad Institute Genomics Platform"/>
            <person name="Ma L.-J."/>
            <person name="Corby-Kistler H."/>
            <person name="Broz K."/>
            <person name="Gale L.R."/>
            <person name="Jonkers W."/>
            <person name="O'Donnell K."/>
            <person name="Ploetz R."/>
            <person name="Steinberg C."/>
            <person name="Schwartz D.C."/>
            <person name="VanEtten H."/>
            <person name="Zhou S."/>
            <person name="Young S.K."/>
            <person name="Zeng Q."/>
            <person name="Gargeya S."/>
            <person name="Fitzgerald M."/>
            <person name="Abouelleil A."/>
            <person name="Alvarado L."/>
            <person name="Chapman S.B."/>
            <person name="Gainer-Dewar J."/>
            <person name="Goldberg J."/>
            <person name="Griggs A."/>
            <person name="Gujja S."/>
            <person name="Hansen M."/>
            <person name="Howarth C."/>
            <person name="Imamovic A."/>
            <person name="Ireland A."/>
            <person name="Larimer J."/>
            <person name="McCowan C."/>
            <person name="Murphy C."/>
            <person name="Pearson M."/>
            <person name="Poon T.W."/>
            <person name="Priest M."/>
            <person name="Roberts A."/>
            <person name="Saif S."/>
            <person name="Shea T."/>
            <person name="Sykes S."/>
            <person name="Wortman J."/>
            <person name="Nusbaum C."/>
            <person name="Birren B."/>
        </authorList>
    </citation>
    <scope>NUCLEOTIDE SEQUENCE</scope>
    <source>
        <strain evidence="3">25433</strain>
    </source>
</reference>
<dbReference type="InterPro" id="IPR000210">
    <property type="entry name" value="BTB/POZ_dom"/>
</dbReference>